<keyword evidence="2" id="KW-1185">Reference proteome</keyword>
<evidence type="ECO:0000313" key="1">
    <source>
        <dbReference type="EMBL" id="UOA23613.1"/>
    </source>
</evidence>
<organism evidence="1 2">
    <name type="scientific">Sulfitobacter pontiacus</name>
    <dbReference type="NCBI Taxonomy" id="60137"/>
    <lineage>
        <taxon>Bacteria</taxon>
        <taxon>Pseudomonadati</taxon>
        <taxon>Pseudomonadota</taxon>
        <taxon>Alphaproteobacteria</taxon>
        <taxon>Rhodobacterales</taxon>
        <taxon>Roseobacteraceae</taxon>
        <taxon>Sulfitobacter</taxon>
    </lineage>
</organism>
<dbReference type="EMBL" id="CP084959">
    <property type="protein sequence ID" value="UOA23613.1"/>
    <property type="molecule type" value="Genomic_DNA"/>
</dbReference>
<sequence>MIILAISGTLALHIVAALIVRRWILSDVRRKLGVWQDDIQRRGR</sequence>
<proteinExistence type="predicted"/>
<protein>
    <submittedName>
        <fullName evidence="1">Uncharacterized protein</fullName>
    </submittedName>
</protein>
<dbReference type="Proteomes" id="UP000830781">
    <property type="component" value="Chromosome"/>
</dbReference>
<name>A0AAX3ABI7_9RHOB</name>
<reference evidence="2" key="1">
    <citation type="journal article" date="2022" name="Microorganisms">
        <title>Beyond the ABCs#Discovery of Three New Plasmid Types in Rhodobacterales (RepQ, RepY, RepW).</title>
        <authorList>
            <person name="Freese H.M."/>
            <person name="Ringel V."/>
            <person name="Overmann J."/>
            <person name="Petersen J."/>
        </authorList>
    </citation>
    <scope>NUCLEOTIDE SEQUENCE [LARGE SCALE GENOMIC DNA]</scope>
    <source>
        <strain evidence="2">DSM 110277</strain>
    </source>
</reference>
<gene>
    <name evidence="1" type="ORF">DSM110277_02042</name>
</gene>
<accession>A0AAX3ABI7</accession>
<dbReference type="AlphaFoldDB" id="A0AAX3ABI7"/>
<dbReference type="RefSeq" id="WP_279289789.1">
    <property type="nucleotide sequence ID" value="NZ_CP084959.1"/>
</dbReference>
<evidence type="ECO:0000313" key="2">
    <source>
        <dbReference type="Proteomes" id="UP000830781"/>
    </source>
</evidence>